<accession>A0ABP8D0Q0</accession>
<feature type="transmembrane region" description="Helical" evidence="1">
    <location>
        <begin position="130"/>
        <end position="150"/>
    </location>
</feature>
<evidence type="ECO:0000313" key="3">
    <source>
        <dbReference type="Proteomes" id="UP001501682"/>
    </source>
</evidence>
<comment type="caution">
    <text evidence="2">The sequence shown here is derived from an EMBL/GenBank/DDBJ whole genome shotgun (WGS) entry which is preliminary data.</text>
</comment>
<protein>
    <recommendedName>
        <fullName evidence="4">Sulfatase N-terminal domain-containing protein</fullName>
    </recommendedName>
</protein>
<keyword evidence="1" id="KW-0472">Membrane</keyword>
<feature type="transmembrane region" description="Helical" evidence="1">
    <location>
        <begin position="20"/>
        <end position="37"/>
    </location>
</feature>
<dbReference type="InterPro" id="IPR017850">
    <property type="entry name" value="Alkaline_phosphatase_core_sf"/>
</dbReference>
<feature type="transmembrane region" description="Helical" evidence="1">
    <location>
        <begin position="82"/>
        <end position="101"/>
    </location>
</feature>
<sequence>MISKITGPIQNFLKNSKQYATLVVVAAGLYPFFQYYNNNLAIAASWQQLLFIAGICIVLPLVLRFIWSVCYKMKLFKPMRPYGLSILNSVMFFGLIGFLVLSLNRKMLLLLLIIAFVLGFVIAKHLKKIVAIQMLLAVISMIGLVPKLMFEMQQDNSTWAKLSPEELNTTFVKTPNIFVIQPDGYVNFSEINKEPYRYDNSVFEAWLGLEGFTNYSNFRSNYYSTYTSNASMFTMQHHYYSNTDKATLKTHGANNAIIGENNNVLNILKANNYKSHLITDNSYFLIDREPMFFDYCNIKPSQTSFYKSGVLHDVDMLSDFKTVLDTLSKSKNFFFIEKTVPGHISHRKDISEGKVIERTKYLDKLEIANDWLKSIVSQINQFDEQALIIIVADHGGYVGLDYTLESIERKQNNLEIKSAFSSMLSIKWPKDVDSEDLMYKSNVNLFRYIFYTLSKNEDLLINSVANSSFLPLKESGSANYYEYIDDNGRFVFNNLTD</sequence>
<keyword evidence="1" id="KW-0812">Transmembrane</keyword>
<feature type="transmembrane region" description="Helical" evidence="1">
    <location>
        <begin position="107"/>
        <end position="123"/>
    </location>
</feature>
<organism evidence="2 3">
    <name type="scientific">Winogradskyella damuponensis</name>
    <dbReference type="NCBI Taxonomy" id="943939"/>
    <lineage>
        <taxon>Bacteria</taxon>
        <taxon>Pseudomonadati</taxon>
        <taxon>Bacteroidota</taxon>
        <taxon>Flavobacteriia</taxon>
        <taxon>Flavobacteriales</taxon>
        <taxon>Flavobacteriaceae</taxon>
        <taxon>Winogradskyella</taxon>
    </lineage>
</organism>
<gene>
    <name evidence="2" type="ORF">GCM10022292_29290</name>
</gene>
<reference evidence="3" key="1">
    <citation type="journal article" date="2019" name="Int. J. Syst. Evol. Microbiol.">
        <title>The Global Catalogue of Microorganisms (GCM) 10K type strain sequencing project: providing services to taxonomists for standard genome sequencing and annotation.</title>
        <authorList>
            <consortium name="The Broad Institute Genomics Platform"/>
            <consortium name="The Broad Institute Genome Sequencing Center for Infectious Disease"/>
            <person name="Wu L."/>
            <person name="Ma J."/>
        </authorList>
    </citation>
    <scope>NUCLEOTIDE SEQUENCE [LARGE SCALE GENOMIC DNA]</scope>
    <source>
        <strain evidence="3">JCM 17633</strain>
    </source>
</reference>
<feature type="transmembrane region" description="Helical" evidence="1">
    <location>
        <begin position="49"/>
        <end position="70"/>
    </location>
</feature>
<keyword evidence="3" id="KW-1185">Reference proteome</keyword>
<dbReference type="SUPFAM" id="SSF53649">
    <property type="entry name" value="Alkaline phosphatase-like"/>
    <property type="match status" value="1"/>
</dbReference>
<dbReference type="Gene3D" id="3.40.720.10">
    <property type="entry name" value="Alkaline Phosphatase, subunit A"/>
    <property type="match status" value="1"/>
</dbReference>
<dbReference type="Proteomes" id="UP001501682">
    <property type="component" value="Unassembled WGS sequence"/>
</dbReference>
<evidence type="ECO:0008006" key="4">
    <source>
        <dbReference type="Google" id="ProtNLM"/>
    </source>
</evidence>
<keyword evidence="1" id="KW-1133">Transmembrane helix</keyword>
<evidence type="ECO:0000313" key="2">
    <source>
        <dbReference type="EMBL" id="GAA4245744.1"/>
    </source>
</evidence>
<proteinExistence type="predicted"/>
<evidence type="ECO:0000256" key="1">
    <source>
        <dbReference type="SAM" id="Phobius"/>
    </source>
</evidence>
<dbReference type="EMBL" id="BAABCB010000029">
    <property type="protein sequence ID" value="GAA4245744.1"/>
    <property type="molecule type" value="Genomic_DNA"/>
</dbReference>
<dbReference type="RefSeq" id="WP_334471454.1">
    <property type="nucleotide sequence ID" value="NZ_BAABCB010000029.1"/>
</dbReference>
<name>A0ABP8D0Q0_9FLAO</name>